<comment type="caution">
    <text evidence="1">The sequence shown here is derived from an EMBL/GenBank/DDBJ whole genome shotgun (WGS) entry which is preliminary data.</text>
</comment>
<reference evidence="1 2" key="1">
    <citation type="submission" date="2018-08" db="EMBL/GenBank/DDBJ databases">
        <title>Genomic investigation of the strawberry pathogen Phytophthora fragariae indicates pathogenicity is determined by transcriptional variation in three key races.</title>
        <authorList>
            <person name="Adams T.M."/>
            <person name="Armitage A.D."/>
            <person name="Sobczyk M.K."/>
            <person name="Bates H.J."/>
            <person name="Dunwell J.M."/>
            <person name="Nellist C.F."/>
            <person name="Harrison R.J."/>
        </authorList>
    </citation>
    <scope>NUCLEOTIDE SEQUENCE [LARGE SCALE GENOMIC DNA]</scope>
    <source>
        <strain evidence="1 2">SCRP333</strain>
    </source>
</reference>
<evidence type="ECO:0000313" key="1">
    <source>
        <dbReference type="EMBL" id="KAE9323980.1"/>
    </source>
</evidence>
<organism evidence="1 2">
    <name type="scientific">Phytophthora rubi</name>
    <dbReference type="NCBI Taxonomy" id="129364"/>
    <lineage>
        <taxon>Eukaryota</taxon>
        <taxon>Sar</taxon>
        <taxon>Stramenopiles</taxon>
        <taxon>Oomycota</taxon>
        <taxon>Peronosporomycetes</taxon>
        <taxon>Peronosporales</taxon>
        <taxon>Peronosporaceae</taxon>
        <taxon>Phytophthora</taxon>
    </lineage>
</organism>
<gene>
    <name evidence="1" type="ORF">PR003_g16845</name>
</gene>
<dbReference type="AlphaFoldDB" id="A0A6A4ET96"/>
<sequence length="173" mass="19791">MILEYKINHTDWPYLMPMVQASLNHTAVPSLDNKAPVKLFTGLPCPTPLREFYLPDEREGGGCRRQLVINFTEGDYVLQSRVDEKSGNKLLVTWVGPYRVLRADAHSILIQYIITGAELDVHASRLKFYADASLNVTEELLEHISSQGIVLAIEKLKEHRWNDQIRDYEALVQ</sequence>
<name>A0A6A4ET96_9STRA</name>
<accession>A0A6A4ET96</accession>
<protein>
    <submittedName>
        <fullName evidence="1">Uncharacterized protein</fullName>
    </submittedName>
</protein>
<proteinExistence type="predicted"/>
<dbReference type="Proteomes" id="UP000434957">
    <property type="component" value="Unassembled WGS sequence"/>
</dbReference>
<evidence type="ECO:0000313" key="2">
    <source>
        <dbReference type="Proteomes" id="UP000434957"/>
    </source>
</evidence>
<keyword evidence="2" id="KW-1185">Reference proteome</keyword>
<dbReference type="EMBL" id="QXFT01001255">
    <property type="protein sequence ID" value="KAE9323980.1"/>
    <property type="molecule type" value="Genomic_DNA"/>
</dbReference>